<reference evidence="5 6" key="1">
    <citation type="submission" date="2010-03" db="EMBL/GenBank/DDBJ databases">
        <title>The complete genome of Methanohalophilus mahii DSM 5219.</title>
        <authorList>
            <consortium name="US DOE Joint Genome Institute (JGI-PGF)"/>
            <person name="Lucas S."/>
            <person name="Copeland A."/>
            <person name="Lapidus A."/>
            <person name="Glavina del Rio T."/>
            <person name="Dalin E."/>
            <person name="Tice H."/>
            <person name="Bruce D."/>
            <person name="Goodwin L."/>
            <person name="Pitluck S."/>
            <person name="Kyrpides N."/>
            <person name="Mavromatis K."/>
            <person name="Ivanova N."/>
            <person name="Lykidis A."/>
            <person name="Saunders E."/>
            <person name="Brettin T."/>
            <person name="Detter J.C."/>
            <person name="Han C."/>
            <person name="Land M."/>
            <person name="Hauser L."/>
            <person name="Markowitz V."/>
            <person name="Cheng J.-F."/>
            <person name="Hugenholtz P."/>
            <person name="Woyke T."/>
            <person name="Wu D."/>
            <person name="Spring S."/>
            <person name="Schneider S."/>
            <person name="Schroeder M."/>
            <person name="Klenk H.-P."/>
            <person name="Eisen J.A."/>
        </authorList>
    </citation>
    <scope>NUCLEOTIDE SEQUENCE [LARGE SCALE GENOMIC DNA]</scope>
    <source>
        <strain evidence="6">ATCC 35705 / DSM 5219 / SLP</strain>
    </source>
</reference>
<protein>
    <submittedName>
        <fullName evidence="5">Glycosyl transferase family 2</fullName>
    </submittedName>
</protein>
<organism evidence="5 6">
    <name type="scientific">Methanohalophilus mahii (strain ATCC 35705 / DSM 5219 / SLP)</name>
    <dbReference type="NCBI Taxonomy" id="547558"/>
    <lineage>
        <taxon>Archaea</taxon>
        <taxon>Methanobacteriati</taxon>
        <taxon>Methanobacteriota</taxon>
        <taxon>Stenosarchaea group</taxon>
        <taxon>Methanomicrobia</taxon>
        <taxon>Methanosarcinales</taxon>
        <taxon>Methanosarcinaceae</taxon>
        <taxon>Methanohalophilus</taxon>
    </lineage>
</organism>
<name>D5E907_METMS</name>
<feature type="transmembrane region" description="Helical" evidence="3">
    <location>
        <begin position="293"/>
        <end position="313"/>
    </location>
</feature>
<evidence type="ECO:0000256" key="1">
    <source>
        <dbReference type="ARBA" id="ARBA00022676"/>
    </source>
</evidence>
<keyword evidence="6" id="KW-1185">Reference proteome</keyword>
<dbReference type="OrthoDB" id="43988at2157"/>
<keyword evidence="3" id="KW-0472">Membrane</keyword>
<proteinExistence type="predicted"/>
<dbReference type="RefSeq" id="WP_013036601.1">
    <property type="nucleotide sequence ID" value="NC_014002.1"/>
</dbReference>
<evidence type="ECO:0000313" key="5">
    <source>
        <dbReference type="EMBL" id="ADE35658.1"/>
    </source>
</evidence>
<gene>
    <name evidence="5" type="ordered locus">Mmah_0122</name>
</gene>
<dbReference type="InterPro" id="IPR029044">
    <property type="entry name" value="Nucleotide-diphossugar_trans"/>
</dbReference>
<sequence>MNYLLIAAVLFTLIPVITYLIYILAILKPSSSKIHTPDTQPPITVVIPTYNESEVIEHRIKNLKDIDYPTENIHVIVVDDQSTDNTVGLAAEAFKKYDLSGEVIVKEKRTGTNASVNMGVGEATTDFVVTTDADVTFEPDAVNNALGRLLSDEKIGAVCGELEPIARQDSFTTHSEKAYRDVYGRMCSWESCLHSTYCFNGPLIVMRKKAFSPIPETKGASDAGMALRIIRNGYRCLYESSARFYEYITSDMDQQRRQKLRRSARLQEATLHNLGLVSPEYGKFGLFVLPLRFVMFFIAPVSFFLAVILWSVVLGSINLIWGIGVLVLFGLALLSGQWKSNLISSFIWHQIYLLVSLVYMSRGVHVWQAIERKKV</sequence>
<dbReference type="Pfam" id="PF00535">
    <property type="entry name" value="Glycos_transf_2"/>
    <property type="match status" value="1"/>
</dbReference>
<dbReference type="GeneID" id="8982253"/>
<dbReference type="Gene3D" id="3.90.550.10">
    <property type="entry name" value="Spore Coat Polysaccharide Biosynthesis Protein SpsA, Chain A"/>
    <property type="match status" value="1"/>
</dbReference>
<evidence type="ECO:0000256" key="2">
    <source>
        <dbReference type="ARBA" id="ARBA00022679"/>
    </source>
</evidence>
<feature type="transmembrane region" description="Helical" evidence="3">
    <location>
        <begin position="6"/>
        <end position="27"/>
    </location>
</feature>
<evidence type="ECO:0000313" key="6">
    <source>
        <dbReference type="Proteomes" id="UP000001059"/>
    </source>
</evidence>
<keyword evidence="3" id="KW-1133">Transmembrane helix</keyword>
<feature type="domain" description="Glycosyltransferase 2-like" evidence="4">
    <location>
        <begin position="44"/>
        <end position="161"/>
    </location>
</feature>
<keyword evidence="2 5" id="KW-0808">Transferase</keyword>
<dbReference type="HOGENOM" id="CLU_062567_0_0_2"/>
<dbReference type="GO" id="GO:0016757">
    <property type="term" value="F:glycosyltransferase activity"/>
    <property type="evidence" value="ECO:0007669"/>
    <property type="project" value="UniProtKB-KW"/>
</dbReference>
<evidence type="ECO:0000256" key="3">
    <source>
        <dbReference type="SAM" id="Phobius"/>
    </source>
</evidence>
<keyword evidence="3" id="KW-0812">Transmembrane</keyword>
<dbReference type="STRING" id="547558.Mmah_0122"/>
<feature type="transmembrane region" description="Helical" evidence="3">
    <location>
        <begin position="350"/>
        <end position="370"/>
    </location>
</feature>
<dbReference type="PANTHER" id="PTHR43630:SF1">
    <property type="entry name" value="POLY-BETA-1,6-N-ACETYL-D-GLUCOSAMINE SYNTHASE"/>
    <property type="match status" value="1"/>
</dbReference>
<dbReference type="CAZy" id="GT2">
    <property type="family name" value="Glycosyltransferase Family 2"/>
</dbReference>
<keyword evidence="1" id="KW-0328">Glycosyltransferase</keyword>
<dbReference type="PANTHER" id="PTHR43630">
    <property type="entry name" value="POLY-BETA-1,6-N-ACETYL-D-GLUCOSAMINE SYNTHASE"/>
    <property type="match status" value="1"/>
</dbReference>
<dbReference type="AlphaFoldDB" id="D5E907"/>
<dbReference type="EMBL" id="CP001994">
    <property type="protein sequence ID" value="ADE35658.1"/>
    <property type="molecule type" value="Genomic_DNA"/>
</dbReference>
<dbReference type="Proteomes" id="UP000001059">
    <property type="component" value="Chromosome"/>
</dbReference>
<feature type="transmembrane region" description="Helical" evidence="3">
    <location>
        <begin position="319"/>
        <end position="338"/>
    </location>
</feature>
<dbReference type="SUPFAM" id="SSF53448">
    <property type="entry name" value="Nucleotide-diphospho-sugar transferases"/>
    <property type="match status" value="1"/>
</dbReference>
<dbReference type="KEGG" id="mmh:Mmah_0122"/>
<accession>D5E907</accession>
<dbReference type="InterPro" id="IPR001173">
    <property type="entry name" value="Glyco_trans_2-like"/>
</dbReference>
<evidence type="ECO:0000259" key="4">
    <source>
        <dbReference type="Pfam" id="PF00535"/>
    </source>
</evidence>